<evidence type="ECO:0000313" key="9">
    <source>
        <dbReference type="EMBL" id="CAL5135048.1"/>
    </source>
</evidence>
<gene>
    <name evidence="9" type="ORF">CDAUBV1_LOCUS9120</name>
</gene>
<dbReference type="InterPro" id="IPR051170">
    <property type="entry name" value="Neural/epithelial_adhesion"/>
</dbReference>
<dbReference type="InterPro" id="IPR003599">
    <property type="entry name" value="Ig_sub"/>
</dbReference>
<feature type="signal peptide" evidence="6">
    <location>
        <begin position="1"/>
        <end position="21"/>
    </location>
</feature>
<dbReference type="InterPro" id="IPR013106">
    <property type="entry name" value="Ig_V-set"/>
</dbReference>
<protein>
    <submittedName>
        <fullName evidence="9">Uncharacterized protein</fullName>
    </submittedName>
</protein>
<evidence type="ECO:0000256" key="2">
    <source>
        <dbReference type="ARBA" id="ARBA00022737"/>
    </source>
</evidence>
<dbReference type="SUPFAM" id="SSF48726">
    <property type="entry name" value="Immunoglobulin"/>
    <property type="match status" value="5"/>
</dbReference>
<organism evidence="9 10">
    <name type="scientific">Calicophoron daubneyi</name>
    <name type="common">Rumen fluke</name>
    <name type="synonym">Paramphistomum daubneyi</name>
    <dbReference type="NCBI Taxonomy" id="300641"/>
    <lineage>
        <taxon>Eukaryota</taxon>
        <taxon>Metazoa</taxon>
        <taxon>Spiralia</taxon>
        <taxon>Lophotrochozoa</taxon>
        <taxon>Platyhelminthes</taxon>
        <taxon>Trematoda</taxon>
        <taxon>Digenea</taxon>
        <taxon>Plagiorchiida</taxon>
        <taxon>Pronocephalata</taxon>
        <taxon>Paramphistomoidea</taxon>
        <taxon>Paramphistomidae</taxon>
        <taxon>Calicophoron</taxon>
    </lineage>
</organism>
<dbReference type="AlphaFoldDB" id="A0AAV2TEZ0"/>
<dbReference type="InterPro" id="IPR013783">
    <property type="entry name" value="Ig-like_fold"/>
</dbReference>
<evidence type="ECO:0000256" key="1">
    <source>
        <dbReference type="ARBA" id="ARBA00022729"/>
    </source>
</evidence>
<feature type="domain" description="Fibronectin type-III" evidence="8">
    <location>
        <begin position="917"/>
        <end position="1016"/>
    </location>
</feature>
<keyword evidence="1 6" id="KW-0732">Signal</keyword>
<dbReference type="InterPro" id="IPR036179">
    <property type="entry name" value="Ig-like_dom_sf"/>
</dbReference>
<dbReference type="InterPro" id="IPR007110">
    <property type="entry name" value="Ig-like_dom"/>
</dbReference>
<evidence type="ECO:0000259" key="7">
    <source>
        <dbReference type="PROSITE" id="PS50835"/>
    </source>
</evidence>
<dbReference type="SMART" id="SM00409">
    <property type="entry name" value="IG"/>
    <property type="match status" value="5"/>
</dbReference>
<dbReference type="InterPro" id="IPR003598">
    <property type="entry name" value="Ig_sub2"/>
</dbReference>
<feature type="domain" description="Ig-like" evidence="7">
    <location>
        <begin position="596"/>
        <end position="772"/>
    </location>
</feature>
<dbReference type="SMART" id="SM00408">
    <property type="entry name" value="IGc2"/>
    <property type="match status" value="2"/>
</dbReference>
<keyword evidence="2" id="KW-0677">Repeat</keyword>
<feature type="domain" description="Ig-like" evidence="7">
    <location>
        <begin position="34"/>
        <end position="146"/>
    </location>
</feature>
<evidence type="ECO:0000256" key="4">
    <source>
        <dbReference type="ARBA" id="ARBA00023319"/>
    </source>
</evidence>
<evidence type="ECO:0000313" key="10">
    <source>
        <dbReference type="Proteomes" id="UP001497525"/>
    </source>
</evidence>
<feature type="domain" description="Ig-like" evidence="7">
    <location>
        <begin position="149"/>
        <end position="324"/>
    </location>
</feature>
<dbReference type="InterPro" id="IPR036116">
    <property type="entry name" value="FN3_sf"/>
</dbReference>
<dbReference type="SUPFAM" id="SSF49265">
    <property type="entry name" value="Fibronectin type III"/>
    <property type="match status" value="1"/>
</dbReference>
<evidence type="ECO:0000256" key="6">
    <source>
        <dbReference type="SAM" id="SignalP"/>
    </source>
</evidence>
<dbReference type="PANTHER" id="PTHR12231:SF253">
    <property type="entry name" value="DPR-INTERACTING PROTEIN ETA, ISOFORM B-RELATED"/>
    <property type="match status" value="1"/>
</dbReference>
<dbReference type="InterPro" id="IPR003961">
    <property type="entry name" value="FN3_dom"/>
</dbReference>
<keyword evidence="4" id="KW-0393">Immunoglobulin domain</keyword>
<feature type="domain" description="Ig-like" evidence="7">
    <location>
        <begin position="789"/>
        <end position="915"/>
    </location>
</feature>
<dbReference type="PROSITE" id="PS50835">
    <property type="entry name" value="IG_LIKE"/>
    <property type="match status" value="5"/>
</dbReference>
<evidence type="ECO:0000259" key="8">
    <source>
        <dbReference type="PROSITE" id="PS50853"/>
    </source>
</evidence>
<accession>A0AAV2TEZ0</accession>
<name>A0AAV2TEZ0_CALDB</name>
<reference evidence="9" key="1">
    <citation type="submission" date="2024-06" db="EMBL/GenBank/DDBJ databases">
        <authorList>
            <person name="Liu X."/>
            <person name="Lenzi L."/>
            <person name="Haldenby T S."/>
            <person name="Uol C."/>
        </authorList>
    </citation>
    <scope>NUCLEOTIDE SEQUENCE</scope>
</reference>
<dbReference type="Proteomes" id="UP001497525">
    <property type="component" value="Unassembled WGS sequence"/>
</dbReference>
<dbReference type="SMART" id="SM00060">
    <property type="entry name" value="FN3"/>
    <property type="match status" value="2"/>
</dbReference>
<dbReference type="PROSITE" id="PS50853">
    <property type="entry name" value="FN3"/>
    <property type="match status" value="1"/>
</dbReference>
<keyword evidence="3" id="KW-1015">Disulfide bond</keyword>
<dbReference type="Gene3D" id="2.60.40.10">
    <property type="entry name" value="Immunoglobulins"/>
    <property type="match status" value="5"/>
</dbReference>
<comment type="caution">
    <text evidence="9">The sequence shown here is derived from an EMBL/GenBank/DDBJ whole genome shotgun (WGS) entry which is preliminary data.</text>
</comment>
<evidence type="ECO:0000256" key="3">
    <source>
        <dbReference type="ARBA" id="ARBA00023157"/>
    </source>
</evidence>
<feature type="region of interest" description="Disordered" evidence="5">
    <location>
        <begin position="358"/>
        <end position="393"/>
    </location>
</feature>
<dbReference type="EMBL" id="CAXLJL010000245">
    <property type="protein sequence ID" value="CAL5135048.1"/>
    <property type="molecule type" value="Genomic_DNA"/>
</dbReference>
<proteinExistence type="predicted"/>
<dbReference type="PANTHER" id="PTHR12231">
    <property type="entry name" value="CTX-RELATED TYPE I TRANSMEMBRANE PROTEIN"/>
    <property type="match status" value="1"/>
</dbReference>
<feature type="chain" id="PRO_5043707812" evidence="6">
    <location>
        <begin position="22"/>
        <end position="1178"/>
    </location>
</feature>
<feature type="domain" description="Ig-like" evidence="7">
    <location>
        <begin position="415"/>
        <end position="575"/>
    </location>
</feature>
<dbReference type="Pfam" id="PF07686">
    <property type="entry name" value="V-set"/>
    <property type="match status" value="1"/>
</dbReference>
<dbReference type="CDD" id="cd00063">
    <property type="entry name" value="FN3"/>
    <property type="match status" value="2"/>
</dbReference>
<evidence type="ECO:0000256" key="5">
    <source>
        <dbReference type="SAM" id="MobiDB-lite"/>
    </source>
</evidence>
<sequence length="1178" mass="130123">MIRWLILTVLWIEFSTTVINCLSPTRLRAFCSTPDTIGVVGGNHDRLVTEGGRVTLTCCMPGDTHGHDHEQLVWFDPQNQELTNHFANPNPYPDFHVAYSVPDFRSTNHLVTNLVIQNFRKQDSGQYSCRKADPRNSVPPVAVSLAIRPRLLVDFAPMAPEDPADSGAAVVAGPPVFVALEEGRPGQIECHLNPTIPSNEIQLTWYFQGRQLIAPAHAIVRTEQTRPIGLEFESEGRVGANEKLRLLTAESGLVNEGQRSPAERPYESGGLRPVSLDPAELGIHFTDRGQVLNILNVGDKHSGVYFCKAEAINPTYAPERSKFDPPSYESGVIEDPLLVQVQAIRGIVFSPPRILPGSPKEVSVPRTDEPPLLLDHNDRRKRAERLDEPSNPMVPAARYYMQPAPEHAFRHQLKPGHQLLGQVNSVAKEGGQLVLECQARGKPNPQILWFRGGMGSVMIGDSKAVTFDQRIKEALQYLNLEDVQKQMGTLIANGQRLYPAIAHPHSSDNVGESVPLADSESGQPQVEEGIRYKLGRFQLGVGVRRDDTGDPVITVSRLTINHLQASDATRYTCLALLDLSQYGGNGNYTDVGSVLPEVVLRPRFIKSGTRLQASGYPGENATLSCEAYGGLANPRGLQIRLLRGSGLPKLLRMIAGSRDEDVREWKQGEFLNYDVGQMTDLSAISPASRGLRSKIKGSTHSKFENPYEEEGIEKSIEVLQPNYSPRYHLTVVEDPRNPYASLLRLHITNLQPEDNAYYACEAVTGSHWRTIAPSPSDSPGRLTVWFAPPSVRPEGTGGFSGDDLNETATDELNEDLSKVVVYGLSHLPSKLVCKALGQPPPEWVWIGPQTGPNVHLGEADGKNGYKKVEFQDGELSVSELTLPASYSNVGVFGTYSCTAKNRLGSATGYIRLKLATHPDRPSLRACKVEAKMIELCVDPPKQTGGLPLTHYELRIQTHPRGAFYGPFAYLPGRRLLRLPHLIPGYYYRFALSAVTAAGRGPNAYLQVTTNKLSTPAIRMLTAPEYIEPKAYTVHWKTSENGGPEIERYKINIRPVEVDYSMGEISGKPMSDWTEYAVVKPDCTKPPPESDSPPICHFRVTGLQPDRAYELELSGQNSMGFSEAQRIIFRTSSLSGASGRMLNMPSYLRQTAGGTTPNRYNRNQFCIMLLLVLIYFINC</sequence>